<feature type="domain" description="RNA polymerase sigma-70 region 2" evidence="6">
    <location>
        <begin position="40"/>
        <end position="103"/>
    </location>
</feature>
<dbReference type="SUPFAM" id="SSF88659">
    <property type="entry name" value="Sigma3 and sigma4 domains of RNA polymerase sigma factors"/>
    <property type="match status" value="2"/>
</dbReference>
<dbReference type="PANTHER" id="PTHR30603">
    <property type="entry name" value="RNA POLYMERASE SIGMA FACTOR RPO"/>
    <property type="match status" value="1"/>
</dbReference>
<dbReference type="Gene3D" id="1.20.120.1810">
    <property type="match status" value="1"/>
</dbReference>
<dbReference type="Pfam" id="PF04542">
    <property type="entry name" value="Sigma70_r2"/>
    <property type="match status" value="1"/>
</dbReference>
<evidence type="ECO:0000256" key="3">
    <source>
        <dbReference type="ARBA" id="ARBA00023125"/>
    </source>
</evidence>
<evidence type="ECO:0000259" key="6">
    <source>
        <dbReference type="Pfam" id="PF04542"/>
    </source>
</evidence>
<protein>
    <submittedName>
        <fullName evidence="8">RNA polymerase sigma-24 subunit</fullName>
    </submittedName>
</protein>
<dbReference type="Gene3D" id="1.20.140.160">
    <property type="match status" value="1"/>
</dbReference>
<dbReference type="KEGG" id="amr:AM1_H0091"/>
<dbReference type="HOGENOM" id="CLU_651555_0_0_3"/>
<gene>
    <name evidence="8" type="primary">fliA</name>
    <name evidence="8" type="ordered locus">AM1_H0091</name>
</gene>
<sequence length="423" mass="48899">MVYTNVFNSQSLETGPFSRKVQYPQIERAQAGDRRAEDRFIRKNQRLVFNEAKRYRGLVDWDDLVNAGTLGLSIAIQKFDLSRGFQFSTYAVKPIRTEIRQLICEQRGLSREITKHLKKIDEAEQDLKLELERKPTLDELAERTGYSHRVITNAWSKARVVDTSSLNVLTGTEQGIECLDFVEDLEQLDSWDFAESINMKDYIAQLPDRESFIVRARRDGHSYREIGTMLKLSGERIRQLYQKALEYLKHLITYGSCLVRFPQPDKTQLIHPEGIEKPTVKRVDASRLGGKIGRAIQQIFKQTNKESHIHEPGELTNAQKHILVFRRRSSHEAANVARHRLTPENQRCHQLERTQDDWRGHLGFSPVILNIILLPLALVSQSVRRLQDNDRPNERRSIMSSITSGVSKVIEGGYRKEHPRPPN</sequence>
<dbReference type="PRINTS" id="PR00046">
    <property type="entry name" value="SIGMA70FCT"/>
</dbReference>
<dbReference type="OrthoDB" id="9799825at2"/>
<evidence type="ECO:0000256" key="5">
    <source>
        <dbReference type="SAM" id="Coils"/>
    </source>
</evidence>
<keyword evidence="4" id="KW-0804">Transcription</keyword>
<dbReference type="InterPro" id="IPR013324">
    <property type="entry name" value="RNA_pol_sigma_r3/r4-like"/>
</dbReference>
<dbReference type="Proteomes" id="UP000000268">
    <property type="component" value="Plasmid pREB8"/>
</dbReference>
<proteinExistence type="predicted"/>
<keyword evidence="1" id="KW-0805">Transcription regulation</keyword>
<evidence type="ECO:0000256" key="2">
    <source>
        <dbReference type="ARBA" id="ARBA00023082"/>
    </source>
</evidence>
<evidence type="ECO:0000259" key="7">
    <source>
        <dbReference type="Pfam" id="PF04545"/>
    </source>
</evidence>
<dbReference type="AlphaFoldDB" id="A8ZR06"/>
<keyword evidence="9" id="KW-1185">Reference proteome</keyword>
<dbReference type="InterPro" id="IPR007627">
    <property type="entry name" value="RNA_pol_sigma70_r2"/>
</dbReference>
<dbReference type="NCBIfam" id="TIGR02937">
    <property type="entry name" value="sigma70-ECF"/>
    <property type="match status" value="1"/>
</dbReference>
<dbReference type="InterPro" id="IPR050239">
    <property type="entry name" value="Sigma-70_RNA_pol_init_factors"/>
</dbReference>
<dbReference type="Pfam" id="PF04545">
    <property type="entry name" value="Sigma70_r4"/>
    <property type="match status" value="1"/>
</dbReference>
<organism evidence="8 9">
    <name type="scientific">Acaryochloris marina (strain MBIC 11017)</name>
    <dbReference type="NCBI Taxonomy" id="329726"/>
    <lineage>
        <taxon>Bacteria</taxon>
        <taxon>Bacillati</taxon>
        <taxon>Cyanobacteriota</taxon>
        <taxon>Cyanophyceae</taxon>
        <taxon>Acaryochloridales</taxon>
        <taxon>Acaryochloridaceae</taxon>
        <taxon>Acaryochloris</taxon>
    </lineage>
</organism>
<geneLocation type="plasmid" evidence="8 9">
    <name>pREB8</name>
</geneLocation>
<dbReference type="EMBL" id="CP000845">
    <property type="protein sequence ID" value="ABW33441.1"/>
    <property type="molecule type" value="Genomic_DNA"/>
</dbReference>
<feature type="domain" description="RNA polymerase sigma-70 region 4" evidence="7">
    <location>
        <begin position="203"/>
        <end position="250"/>
    </location>
</feature>
<evidence type="ECO:0000256" key="4">
    <source>
        <dbReference type="ARBA" id="ARBA00023163"/>
    </source>
</evidence>
<dbReference type="RefSeq" id="WP_012168500.1">
    <property type="nucleotide sequence ID" value="NC_009933.1"/>
</dbReference>
<evidence type="ECO:0000313" key="8">
    <source>
        <dbReference type="EMBL" id="ABW33441.1"/>
    </source>
</evidence>
<dbReference type="InterPro" id="IPR013325">
    <property type="entry name" value="RNA_pol_sigma_r2"/>
</dbReference>
<dbReference type="GO" id="GO:0016987">
    <property type="term" value="F:sigma factor activity"/>
    <property type="evidence" value="ECO:0007669"/>
    <property type="project" value="UniProtKB-KW"/>
</dbReference>
<keyword evidence="3" id="KW-0238">DNA-binding</keyword>
<dbReference type="InterPro" id="IPR014284">
    <property type="entry name" value="RNA_pol_sigma-70_dom"/>
</dbReference>
<keyword evidence="8" id="KW-0614">Plasmid</keyword>
<reference evidence="8 9" key="1">
    <citation type="journal article" date="2008" name="Proc. Natl. Acad. Sci. U.S.A.">
        <title>Niche adaptation and genome expansion in the chlorophyll d-producing cyanobacterium Acaryochloris marina.</title>
        <authorList>
            <person name="Swingley W.D."/>
            <person name="Chen M."/>
            <person name="Cheung P.C."/>
            <person name="Conrad A.L."/>
            <person name="Dejesa L.C."/>
            <person name="Hao J."/>
            <person name="Honchak B.M."/>
            <person name="Karbach L.E."/>
            <person name="Kurdoglu A."/>
            <person name="Lahiri S."/>
            <person name="Mastrian S.D."/>
            <person name="Miyashita H."/>
            <person name="Page L."/>
            <person name="Ramakrishna P."/>
            <person name="Satoh S."/>
            <person name="Sattley W.M."/>
            <person name="Shimada Y."/>
            <person name="Taylor H.L."/>
            <person name="Tomo T."/>
            <person name="Tsuchiya T."/>
            <person name="Wang Z.T."/>
            <person name="Raymond J."/>
            <person name="Mimuro M."/>
            <person name="Blankenship R.E."/>
            <person name="Touchman J.W."/>
        </authorList>
    </citation>
    <scope>NUCLEOTIDE SEQUENCE [LARGE SCALE GENOMIC DNA]</scope>
    <source>
        <strain evidence="9">MBIC 11017</strain>
        <plasmid evidence="9">Plasmid pREB8</plasmid>
    </source>
</reference>
<feature type="coiled-coil region" evidence="5">
    <location>
        <begin position="106"/>
        <end position="133"/>
    </location>
</feature>
<dbReference type="SUPFAM" id="SSF88946">
    <property type="entry name" value="Sigma2 domain of RNA polymerase sigma factors"/>
    <property type="match status" value="1"/>
</dbReference>
<dbReference type="GO" id="GO:0003677">
    <property type="term" value="F:DNA binding"/>
    <property type="evidence" value="ECO:0007669"/>
    <property type="project" value="UniProtKB-KW"/>
</dbReference>
<dbReference type="PANTHER" id="PTHR30603:SF17">
    <property type="entry name" value="RNA POLYMERASE SIGMA-G FACTOR"/>
    <property type="match status" value="1"/>
</dbReference>
<dbReference type="InterPro" id="IPR000943">
    <property type="entry name" value="RNA_pol_sigma70"/>
</dbReference>
<dbReference type="GO" id="GO:0006352">
    <property type="term" value="P:DNA-templated transcription initiation"/>
    <property type="evidence" value="ECO:0007669"/>
    <property type="project" value="InterPro"/>
</dbReference>
<keyword evidence="2" id="KW-0731">Sigma factor</keyword>
<dbReference type="InterPro" id="IPR007630">
    <property type="entry name" value="RNA_pol_sigma70_r4"/>
</dbReference>
<accession>A8ZR06</accession>
<keyword evidence="5" id="KW-0175">Coiled coil</keyword>
<name>A8ZR06_ACAM1</name>
<evidence type="ECO:0000313" key="9">
    <source>
        <dbReference type="Proteomes" id="UP000000268"/>
    </source>
</evidence>
<evidence type="ECO:0000256" key="1">
    <source>
        <dbReference type="ARBA" id="ARBA00023015"/>
    </source>
</evidence>